<gene>
    <name evidence="10" type="ORF">ACFQWB_02985</name>
</gene>
<feature type="transmembrane region" description="Helical" evidence="8">
    <location>
        <begin position="425"/>
        <end position="445"/>
    </location>
</feature>
<evidence type="ECO:0000256" key="1">
    <source>
        <dbReference type="ARBA" id="ARBA00004141"/>
    </source>
</evidence>
<dbReference type="PANTHER" id="PTHR10422">
    <property type="entry name" value="CYTOCHROME C OXIDASE SUBUNIT 1"/>
    <property type="match status" value="1"/>
</dbReference>
<feature type="transmembrane region" description="Helical" evidence="8">
    <location>
        <begin position="227"/>
        <end position="250"/>
    </location>
</feature>
<dbReference type="PROSITE" id="PS00077">
    <property type="entry name" value="COX1_CUB"/>
    <property type="match status" value="1"/>
</dbReference>
<feature type="transmembrane region" description="Helical" evidence="8">
    <location>
        <begin position="180"/>
        <end position="207"/>
    </location>
</feature>
<dbReference type="SUPFAM" id="SSF81442">
    <property type="entry name" value="Cytochrome c oxidase subunit I-like"/>
    <property type="match status" value="1"/>
</dbReference>
<name>A0ABW2UYC7_9BACL</name>
<keyword evidence="6 8" id="KW-0472">Membrane</keyword>
<feature type="transmembrane region" description="Helical" evidence="8">
    <location>
        <begin position="300"/>
        <end position="322"/>
    </location>
</feature>
<evidence type="ECO:0000256" key="2">
    <source>
        <dbReference type="ARBA" id="ARBA00022660"/>
    </source>
</evidence>
<feature type="transmembrane region" description="Helical" evidence="8">
    <location>
        <begin position="343"/>
        <end position="364"/>
    </location>
</feature>
<feature type="domain" description="Cytochrome oxidase subunit I profile" evidence="9">
    <location>
        <begin position="26"/>
        <end position="500"/>
    </location>
</feature>
<dbReference type="PANTHER" id="PTHR10422:SF40">
    <property type="entry name" value="CYTOCHROME C OXIDASE SUBUNIT I"/>
    <property type="match status" value="1"/>
</dbReference>
<feature type="transmembrane region" description="Helical" evidence="8">
    <location>
        <begin position="25"/>
        <end position="49"/>
    </location>
</feature>
<sequence>MTDTVLAKQSEADGHRFAPQDGKLILAHVLFAFGALVIGAIAGLLQGLVRGGIVTLPAGIGYYQLLTAHGVLMALIFTTYFIFGFIWASIARTLGDLMPQVRRMAWVGFALMTIGTLLGTVLILLNQATVLYTFYAPMKASPLFYIALVHVVAGTWASAAGLFVQYRYWRRKHPGQTSPLLAFMSVATMILWIVATLGVAATILAQLLPLSLGWTERVNVMVSRTLFWYFGHPLVYFWLLPAYMCWYVVIPKVIGGRIFSDSLARLSFVLFVLFSIPVGFHHQLMEPGISPLWKFVQVVLTFMVVIPSLMTAFSLFATFELTGRERGRRGLFGWLKAMPYKDVRFFAPFMGMLIFIPAGAGGIVNASNQMNGVVHNTLWVTGHFHLTVASGVALTFFGIAYWLIPAATGRKLTPKLHRLGIVQTWVWAVGMLFMSGAMHSVGLLGSPRRTAYTTYGDNAEAVGWMPYHVVMAVGGTILFVSVVLLVINIVLLLRAPRGVEEFPLGETAPDSPAVPVWLERWGLWVGIVIVLVLFAYTVPFADMIQHAGPGAKGVVTW</sequence>
<keyword evidence="7" id="KW-0813">Transport</keyword>
<evidence type="ECO:0000313" key="10">
    <source>
        <dbReference type="EMBL" id="MFC7748912.1"/>
    </source>
</evidence>
<keyword evidence="4 7" id="KW-0249">Electron transport</keyword>
<feature type="transmembrane region" description="Helical" evidence="8">
    <location>
        <begin position="521"/>
        <end position="541"/>
    </location>
</feature>
<dbReference type="Gene3D" id="1.20.210.10">
    <property type="entry name" value="Cytochrome c oxidase-like, subunit I domain"/>
    <property type="match status" value="1"/>
</dbReference>
<evidence type="ECO:0000256" key="4">
    <source>
        <dbReference type="ARBA" id="ARBA00022982"/>
    </source>
</evidence>
<dbReference type="InterPro" id="IPR000883">
    <property type="entry name" value="Cyt_C_Oxase_1"/>
</dbReference>
<keyword evidence="3 7" id="KW-0812">Transmembrane</keyword>
<keyword evidence="7" id="KW-0408">Iron</keyword>
<dbReference type="CDD" id="cd01660">
    <property type="entry name" value="ba3-like_Oxidase_I"/>
    <property type="match status" value="1"/>
</dbReference>
<comment type="subcellular location">
    <subcellularLocation>
        <location evidence="1">Membrane</location>
        <topology evidence="1">Multi-pass membrane protein</topology>
    </subcellularLocation>
</comment>
<evidence type="ECO:0000256" key="3">
    <source>
        <dbReference type="ARBA" id="ARBA00022692"/>
    </source>
</evidence>
<protein>
    <submittedName>
        <fullName evidence="10">B(O/a)3-type cytochrome-c oxidase subunit 1</fullName>
    </submittedName>
</protein>
<feature type="transmembrane region" description="Helical" evidence="8">
    <location>
        <begin position="384"/>
        <end position="404"/>
    </location>
</feature>
<evidence type="ECO:0000256" key="6">
    <source>
        <dbReference type="ARBA" id="ARBA00023136"/>
    </source>
</evidence>
<dbReference type="Pfam" id="PF00115">
    <property type="entry name" value="COX1"/>
    <property type="match status" value="1"/>
</dbReference>
<feature type="transmembrane region" description="Helical" evidence="8">
    <location>
        <begin position="465"/>
        <end position="493"/>
    </location>
</feature>
<feature type="transmembrane region" description="Helical" evidence="8">
    <location>
        <begin position="104"/>
        <end position="125"/>
    </location>
</feature>
<keyword evidence="7" id="KW-0479">Metal-binding</keyword>
<keyword evidence="11" id="KW-1185">Reference proteome</keyword>
<keyword evidence="5 8" id="KW-1133">Transmembrane helix</keyword>
<evidence type="ECO:0000256" key="7">
    <source>
        <dbReference type="RuleBase" id="RU000370"/>
    </source>
</evidence>
<dbReference type="PRINTS" id="PR01165">
    <property type="entry name" value="CYCOXIDASEI"/>
</dbReference>
<dbReference type="Proteomes" id="UP001596528">
    <property type="component" value="Unassembled WGS sequence"/>
</dbReference>
<dbReference type="EMBL" id="JBHTGQ010000004">
    <property type="protein sequence ID" value="MFC7748912.1"/>
    <property type="molecule type" value="Genomic_DNA"/>
</dbReference>
<dbReference type="InterPro" id="IPR023616">
    <property type="entry name" value="Cyt_c_oxase-like_su1_dom"/>
</dbReference>
<dbReference type="InterPro" id="IPR023615">
    <property type="entry name" value="Cyt_c_Oxase_su1_BS"/>
</dbReference>
<keyword evidence="7" id="KW-0349">Heme</keyword>
<dbReference type="RefSeq" id="WP_138788751.1">
    <property type="nucleotide sequence ID" value="NZ_JBHTGQ010000004.1"/>
</dbReference>
<keyword evidence="2 7" id="KW-0679">Respiratory chain</keyword>
<proteinExistence type="inferred from homology"/>
<feature type="transmembrane region" description="Helical" evidence="8">
    <location>
        <begin position="262"/>
        <end position="280"/>
    </location>
</feature>
<evidence type="ECO:0000256" key="5">
    <source>
        <dbReference type="ARBA" id="ARBA00022989"/>
    </source>
</evidence>
<evidence type="ECO:0000259" key="9">
    <source>
        <dbReference type="PROSITE" id="PS50855"/>
    </source>
</evidence>
<organism evidence="10 11">
    <name type="scientific">Paenibacillus thermoaerophilus</name>
    <dbReference type="NCBI Taxonomy" id="1215385"/>
    <lineage>
        <taxon>Bacteria</taxon>
        <taxon>Bacillati</taxon>
        <taxon>Bacillota</taxon>
        <taxon>Bacilli</taxon>
        <taxon>Bacillales</taxon>
        <taxon>Paenibacillaceae</taxon>
        <taxon>Paenibacillus</taxon>
    </lineage>
</organism>
<comment type="caution">
    <text evidence="10">The sequence shown here is derived from an EMBL/GenBank/DDBJ whole genome shotgun (WGS) entry which is preliminary data.</text>
</comment>
<reference evidence="11" key="1">
    <citation type="journal article" date="2019" name="Int. J. Syst. Evol. Microbiol.">
        <title>The Global Catalogue of Microorganisms (GCM) 10K type strain sequencing project: providing services to taxonomists for standard genome sequencing and annotation.</title>
        <authorList>
            <consortium name="The Broad Institute Genomics Platform"/>
            <consortium name="The Broad Institute Genome Sequencing Center for Infectious Disease"/>
            <person name="Wu L."/>
            <person name="Ma J."/>
        </authorList>
    </citation>
    <scope>NUCLEOTIDE SEQUENCE [LARGE SCALE GENOMIC DNA]</scope>
    <source>
        <strain evidence="11">JCM 18657</strain>
    </source>
</reference>
<accession>A0ABW2UYC7</accession>
<comment type="similarity">
    <text evidence="7">Belongs to the heme-copper respiratory oxidase family.</text>
</comment>
<evidence type="ECO:0000313" key="11">
    <source>
        <dbReference type="Proteomes" id="UP001596528"/>
    </source>
</evidence>
<dbReference type="PROSITE" id="PS50855">
    <property type="entry name" value="COX1"/>
    <property type="match status" value="1"/>
</dbReference>
<dbReference type="InterPro" id="IPR033943">
    <property type="entry name" value="Ba3-like_Oxidase_I"/>
</dbReference>
<feature type="transmembrane region" description="Helical" evidence="8">
    <location>
        <begin position="61"/>
        <end position="83"/>
    </location>
</feature>
<evidence type="ECO:0000256" key="8">
    <source>
        <dbReference type="SAM" id="Phobius"/>
    </source>
</evidence>
<feature type="transmembrane region" description="Helical" evidence="8">
    <location>
        <begin position="145"/>
        <end position="168"/>
    </location>
</feature>
<dbReference type="InterPro" id="IPR036927">
    <property type="entry name" value="Cyt_c_oxase-like_su1_sf"/>
</dbReference>